<name>A0A9Q3CJU4_9BASI</name>
<evidence type="ECO:0000256" key="1">
    <source>
        <dbReference type="SAM" id="MobiDB-lite"/>
    </source>
</evidence>
<dbReference type="EMBL" id="AVOT02008070">
    <property type="protein sequence ID" value="MBW0485238.1"/>
    <property type="molecule type" value="Genomic_DNA"/>
</dbReference>
<dbReference type="AlphaFoldDB" id="A0A9Q3CJU4"/>
<comment type="caution">
    <text evidence="2">The sequence shown here is derived from an EMBL/GenBank/DDBJ whole genome shotgun (WGS) entry which is preliminary data.</text>
</comment>
<accession>A0A9Q3CJU4</accession>
<keyword evidence="3" id="KW-1185">Reference proteome</keyword>
<feature type="compositionally biased region" description="Polar residues" evidence="1">
    <location>
        <begin position="7"/>
        <end position="18"/>
    </location>
</feature>
<reference evidence="2" key="1">
    <citation type="submission" date="2021-03" db="EMBL/GenBank/DDBJ databases">
        <title>Draft genome sequence of rust myrtle Austropuccinia psidii MF-1, a brazilian biotype.</title>
        <authorList>
            <person name="Quecine M.C."/>
            <person name="Pachon D.M.R."/>
            <person name="Bonatelli M.L."/>
            <person name="Correr F.H."/>
            <person name="Franceschini L.M."/>
            <person name="Leite T.F."/>
            <person name="Margarido G.R.A."/>
            <person name="Almeida C.A."/>
            <person name="Ferrarezi J.A."/>
            <person name="Labate C.A."/>
        </authorList>
    </citation>
    <scope>NUCLEOTIDE SEQUENCE</scope>
    <source>
        <strain evidence="2">MF-1</strain>
    </source>
</reference>
<evidence type="ECO:0000313" key="3">
    <source>
        <dbReference type="Proteomes" id="UP000765509"/>
    </source>
</evidence>
<sequence>MHVSEGPASTPQMSSKPNPKSKFPFDFLLNPGQNLVVSQEPFGKIKQPNLNIPSGSQLHVGHEKWVDGRQQERELENVTWSGLSEGNLGLKHHENMAPEGMTVQSQKPIEDHEYDQALLIF</sequence>
<evidence type="ECO:0000313" key="2">
    <source>
        <dbReference type="EMBL" id="MBW0485238.1"/>
    </source>
</evidence>
<dbReference type="Proteomes" id="UP000765509">
    <property type="component" value="Unassembled WGS sequence"/>
</dbReference>
<gene>
    <name evidence="2" type="ORF">O181_024953</name>
</gene>
<proteinExistence type="predicted"/>
<feature type="region of interest" description="Disordered" evidence="1">
    <location>
        <begin position="1"/>
        <end position="25"/>
    </location>
</feature>
<organism evidence="2 3">
    <name type="scientific">Austropuccinia psidii MF-1</name>
    <dbReference type="NCBI Taxonomy" id="1389203"/>
    <lineage>
        <taxon>Eukaryota</taxon>
        <taxon>Fungi</taxon>
        <taxon>Dikarya</taxon>
        <taxon>Basidiomycota</taxon>
        <taxon>Pucciniomycotina</taxon>
        <taxon>Pucciniomycetes</taxon>
        <taxon>Pucciniales</taxon>
        <taxon>Sphaerophragmiaceae</taxon>
        <taxon>Austropuccinia</taxon>
    </lineage>
</organism>
<protein>
    <submittedName>
        <fullName evidence="2">Uncharacterized protein</fullName>
    </submittedName>
</protein>